<evidence type="ECO:0000256" key="1">
    <source>
        <dbReference type="ARBA" id="ARBA00004651"/>
    </source>
</evidence>
<evidence type="ECO:0000256" key="6">
    <source>
        <dbReference type="ARBA" id="ARBA00023136"/>
    </source>
</evidence>
<sequence length="481" mass="51197">MAASKKMTVGTITMMTAAAVISLRGLPMMAKEGLSMIFYILFSTVLFLIPASLVAAELGGAFSDKGGGVYTWVKEAFGSRWGFTAIWLQWIQNVVWYPTVLGFAAGALAYLFLDPTLADNGYFTGSVILLVYWLSTFLTLAGSTTAARITKYGFLLGTVLPGLLIIVLGLLWVDQGNPLQFLHSTAGAVAGHPHARLMPHITGLGSVAFLAGIILLFAGVEVHAVHANQMADPAKQFPLSMFLAALIIFLLFTLGSLAVAAVLKPEEISLTAGLMQAFHSLLTKWNIAWLTPVVGLFVAYGAMGGVMSWLGGPSRGLLETANNGELPPFMAKVNAKGVQVTILMIQGVIVSVLACLYFIMSDVSVAFFLLSAITITLYLVMYILMYASAIRLRFTQPHLPRSYKVPGGTFGMCLLAGVGLLGVSFALVVGFFPPSNLPVGNPALYVGLVAAGMVVFVGLPLVINAIKKPDWKRDVAPANPE</sequence>
<dbReference type="PANTHER" id="PTHR42770:SF15">
    <property type="entry name" value="GLUTAMATE_GAMMA-AMINOBUTYRATE ANTIPORTER-RELATED"/>
    <property type="match status" value="1"/>
</dbReference>
<reference evidence="9" key="1">
    <citation type="journal article" date="2023" name="Arch. Microbiol.">
        <title>Desulfoferula mesophilus gen. nov. sp. nov., a mesophilic sulfate-reducing bacterium isolated from a brackish lake sediment.</title>
        <authorList>
            <person name="Watanabe T."/>
            <person name="Yabe T."/>
            <person name="Tsuji J.M."/>
            <person name="Fukui M."/>
        </authorList>
    </citation>
    <scope>NUCLEOTIDE SEQUENCE [LARGE SCALE GENOMIC DNA]</scope>
    <source>
        <strain evidence="9">12FAK</strain>
    </source>
</reference>
<organism evidence="8 9">
    <name type="scientific">Desulfoferula mesophila</name>
    <dbReference type="NCBI Taxonomy" id="3058419"/>
    <lineage>
        <taxon>Bacteria</taxon>
        <taxon>Pseudomonadati</taxon>
        <taxon>Thermodesulfobacteriota</taxon>
        <taxon>Desulfarculia</taxon>
        <taxon>Desulfarculales</taxon>
        <taxon>Desulfarculaceae</taxon>
        <taxon>Desulfoferula</taxon>
    </lineage>
</organism>
<dbReference type="Proteomes" id="UP001366166">
    <property type="component" value="Chromosome"/>
</dbReference>
<feature type="transmembrane region" description="Helical" evidence="7">
    <location>
        <begin position="241"/>
        <end position="263"/>
    </location>
</feature>
<feature type="transmembrane region" description="Helical" evidence="7">
    <location>
        <begin position="365"/>
        <end position="387"/>
    </location>
</feature>
<dbReference type="AlphaFoldDB" id="A0AAU9EAU2"/>
<keyword evidence="6 7" id="KW-0472">Membrane</keyword>
<evidence type="ECO:0000313" key="8">
    <source>
        <dbReference type="EMBL" id="BEQ13687.1"/>
    </source>
</evidence>
<keyword evidence="5 7" id="KW-1133">Transmembrane helix</keyword>
<dbReference type="InterPro" id="IPR050367">
    <property type="entry name" value="APC_superfamily"/>
</dbReference>
<keyword evidence="3" id="KW-1003">Cell membrane</keyword>
<feature type="transmembrane region" description="Helical" evidence="7">
    <location>
        <begin position="94"/>
        <end position="113"/>
    </location>
</feature>
<name>A0AAU9EAU2_9BACT</name>
<evidence type="ECO:0000256" key="3">
    <source>
        <dbReference type="ARBA" id="ARBA00022475"/>
    </source>
</evidence>
<feature type="transmembrane region" description="Helical" evidence="7">
    <location>
        <begin position="287"/>
        <end position="310"/>
    </location>
</feature>
<evidence type="ECO:0000256" key="5">
    <source>
        <dbReference type="ARBA" id="ARBA00022989"/>
    </source>
</evidence>
<dbReference type="RefSeq" id="WP_338605436.1">
    <property type="nucleotide sequence ID" value="NZ_AP028679.1"/>
</dbReference>
<evidence type="ECO:0000256" key="4">
    <source>
        <dbReference type="ARBA" id="ARBA00022692"/>
    </source>
</evidence>
<keyword evidence="9" id="KW-1185">Reference proteome</keyword>
<protein>
    <submittedName>
        <fullName evidence="8">Amino acid transporter</fullName>
    </submittedName>
</protein>
<dbReference type="EMBL" id="AP028679">
    <property type="protein sequence ID" value="BEQ13687.1"/>
    <property type="molecule type" value="Genomic_DNA"/>
</dbReference>
<feature type="transmembrane region" description="Helical" evidence="7">
    <location>
        <begin position="36"/>
        <end position="56"/>
    </location>
</feature>
<feature type="transmembrane region" description="Helical" evidence="7">
    <location>
        <begin position="119"/>
        <end position="140"/>
    </location>
</feature>
<feature type="transmembrane region" description="Helical" evidence="7">
    <location>
        <begin position="444"/>
        <end position="463"/>
    </location>
</feature>
<dbReference type="PANTHER" id="PTHR42770">
    <property type="entry name" value="AMINO ACID TRANSPORTER-RELATED"/>
    <property type="match status" value="1"/>
</dbReference>
<dbReference type="InterPro" id="IPR002293">
    <property type="entry name" value="AA/rel_permease1"/>
</dbReference>
<feature type="transmembrane region" description="Helical" evidence="7">
    <location>
        <begin position="152"/>
        <end position="173"/>
    </location>
</feature>
<comment type="subcellular location">
    <subcellularLocation>
        <location evidence="1">Cell membrane</location>
        <topology evidence="1">Multi-pass membrane protein</topology>
    </subcellularLocation>
</comment>
<dbReference type="KEGG" id="dmp:FAK_07530"/>
<feature type="transmembrane region" description="Helical" evidence="7">
    <location>
        <begin position="408"/>
        <end position="432"/>
    </location>
</feature>
<keyword evidence="4 7" id="KW-0812">Transmembrane</keyword>
<dbReference type="Pfam" id="PF13520">
    <property type="entry name" value="AA_permease_2"/>
    <property type="match status" value="1"/>
</dbReference>
<keyword evidence="2" id="KW-0813">Transport</keyword>
<evidence type="ECO:0000256" key="2">
    <source>
        <dbReference type="ARBA" id="ARBA00022448"/>
    </source>
</evidence>
<dbReference type="GO" id="GO:0022857">
    <property type="term" value="F:transmembrane transporter activity"/>
    <property type="evidence" value="ECO:0007669"/>
    <property type="project" value="InterPro"/>
</dbReference>
<feature type="transmembrane region" description="Helical" evidence="7">
    <location>
        <begin position="12"/>
        <end position="30"/>
    </location>
</feature>
<dbReference type="Gene3D" id="1.20.1740.10">
    <property type="entry name" value="Amino acid/polyamine transporter I"/>
    <property type="match status" value="1"/>
</dbReference>
<dbReference type="PIRSF" id="PIRSF006060">
    <property type="entry name" value="AA_transporter"/>
    <property type="match status" value="1"/>
</dbReference>
<dbReference type="GO" id="GO:0005886">
    <property type="term" value="C:plasma membrane"/>
    <property type="evidence" value="ECO:0007669"/>
    <property type="project" value="UniProtKB-SubCell"/>
</dbReference>
<gene>
    <name evidence="8" type="ORF">FAK_07530</name>
</gene>
<feature type="transmembrane region" description="Helical" evidence="7">
    <location>
        <begin position="340"/>
        <end position="359"/>
    </location>
</feature>
<evidence type="ECO:0000313" key="9">
    <source>
        <dbReference type="Proteomes" id="UP001366166"/>
    </source>
</evidence>
<evidence type="ECO:0000256" key="7">
    <source>
        <dbReference type="SAM" id="Phobius"/>
    </source>
</evidence>
<accession>A0AAU9EAU2</accession>
<proteinExistence type="predicted"/>
<feature type="transmembrane region" description="Helical" evidence="7">
    <location>
        <begin position="201"/>
        <end position="220"/>
    </location>
</feature>